<feature type="domain" description="NurA" evidence="1">
    <location>
        <begin position="61"/>
        <end position="287"/>
    </location>
</feature>
<proteinExistence type="predicted"/>
<gene>
    <name evidence="2" type="ORF">NDM98_14090</name>
</gene>
<name>A0ABT0XKT1_9BACI</name>
<dbReference type="RefSeq" id="WP_251608736.1">
    <property type="nucleotide sequence ID" value="NZ_JAMQJY010000001.1"/>
</dbReference>
<evidence type="ECO:0000313" key="2">
    <source>
        <dbReference type="EMBL" id="MCM2676496.1"/>
    </source>
</evidence>
<protein>
    <submittedName>
        <fullName evidence="2">DNA double-strand break repair nuclease NurA</fullName>
    </submittedName>
</protein>
<reference evidence="2" key="1">
    <citation type="submission" date="2022-06" db="EMBL/GenBank/DDBJ databases">
        <title>Alkalicoccobacillus porphyridii sp. nov., isolated from a marine red alga, Porphyridium purpureum and reclassification of Shouchella plakortidis and Shouchella gibsonii as Alkalicoccobacillus plakortidis comb. nov. and Alkalicoccobacillus gibsonii comb. nov.</title>
        <authorList>
            <person name="Kim K.H."/>
            <person name="Lee J.K."/>
            <person name="Han D.M."/>
            <person name="Baek J.H."/>
            <person name="Jeon C.O."/>
        </authorList>
    </citation>
    <scope>NUCLEOTIDE SEQUENCE</scope>
    <source>
        <strain evidence="2">DSM 19153</strain>
    </source>
</reference>
<dbReference type="InterPro" id="IPR018977">
    <property type="entry name" value="NurA_domain"/>
</dbReference>
<dbReference type="Pfam" id="PF09376">
    <property type="entry name" value="NurA"/>
    <property type="match status" value="1"/>
</dbReference>
<dbReference type="SMART" id="SM00933">
    <property type="entry name" value="NurA"/>
    <property type="match status" value="1"/>
</dbReference>
<evidence type="ECO:0000313" key="3">
    <source>
        <dbReference type="Proteomes" id="UP001203665"/>
    </source>
</evidence>
<keyword evidence="3" id="KW-1185">Reference proteome</keyword>
<dbReference type="EMBL" id="JAMQJY010000001">
    <property type="protein sequence ID" value="MCM2676496.1"/>
    <property type="molecule type" value="Genomic_DNA"/>
</dbReference>
<comment type="caution">
    <text evidence="2">The sequence shown here is derived from an EMBL/GenBank/DDBJ whole genome shotgun (WGS) entry which is preliminary data.</text>
</comment>
<sequence length="318" mass="36905">MDIEHELVEKLKNVGEKLRSSYDQGHTNNDIIRQKLEKCQSVFRQMQSLTKENLAELLDKKEIAGVDGSVNQTKGEPPHVIYFFQSLAKTTTGHGVRKSDVYVPLLDDTDDEEAVQPLKWRSHLLSKLELQAAQQLIEERELSFLLMDGALYHYRIDAEEDWEKLRQMALDKGVLLVGVSEEITTENLVKLDAFSDYANKPYCYDRDLLFGVLKKGESIYIEEIQHKAGLQSVWTRFGAAPQITGFDMLEEQAYRREEISDLLFTLTPKDGRGIPLWLDYVDRDIRITDKLVEGLLEQYLDAETRHRFFTRKRSDRPY</sequence>
<dbReference type="Proteomes" id="UP001203665">
    <property type="component" value="Unassembled WGS sequence"/>
</dbReference>
<evidence type="ECO:0000259" key="1">
    <source>
        <dbReference type="SMART" id="SM00933"/>
    </source>
</evidence>
<organism evidence="2 3">
    <name type="scientific">Alkalicoccobacillus plakortidis</name>
    <dbReference type="NCBI Taxonomy" id="444060"/>
    <lineage>
        <taxon>Bacteria</taxon>
        <taxon>Bacillati</taxon>
        <taxon>Bacillota</taxon>
        <taxon>Bacilli</taxon>
        <taxon>Bacillales</taxon>
        <taxon>Bacillaceae</taxon>
        <taxon>Alkalicoccobacillus</taxon>
    </lineage>
</organism>
<accession>A0ABT0XKT1</accession>